<evidence type="ECO:0000313" key="3">
    <source>
        <dbReference type="Proteomes" id="UP000053244"/>
    </source>
</evidence>
<comment type="caution">
    <text evidence="2">The sequence shown here is derived from an EMBL/GenBank/DDBJ whole genome shotgun (WGS) entry which is preliminary data.</text>
</comment>
<sequence>MKPGRQAAGWRYAEPVPALYPGTASGPVDPSEPVVEVESSGRHTVPDELVRAATYKLAADRVARAKVIGPDDAAPAPANTAPSSARPTSPSSPEPGGRPPVPRPRGL</sequence>
<protein>
    <submittedName>
        <fullName evidence="2">Uncharacterized protein</fullName>
    </submittedName>
</protein>
<keyword evidence="3" id="KW-1185">Reference proteome</keyword>
<dbReference type="AlphaFoldDB" id="A0A0X3VBR9"/>
<accession>A0A0X3VBR9</accession>
<reference evidence="2 3" key="1">
    <citation type="submission" date="2015-10" db="EMBL/GenBank/DDBJ databases">
        <authorList>
            <person name="Gilbert D.G."/>
        </authorList>
    </citation>
    <scope>NUCLEOTIDE SEQUENCE [LARGE SCALE GENOMIC DNA]</scope>
    <source>
        <strain evidence="2 3">NRRL B-16712</strain>
    </source>
</reference>
<dbReference type="RefSeq" id="WP_067684352.1">
    <property type="nucleotide sequence ID" value="NZ_LLZH01000002.1"/>
</dbReference>
<evidence type="ECO:0000256" key="1">
    <source>
        <dbReference type="SAM" id="MobiDB-lite"/>
    </source>
</evidence>
<feature type="compositionally biased region" description="Low complexity" evidence="1">
    <location>
        <begin position="73"/>
        <end position="89"/>
    </location>
</feature>
<evidence type="ECO:0000313" key="2">
    <source>
        <dbReference type="EMBL" id="KUL42241.1"/>
    </source>
</evidence>
<proteinExistence type="predicted"/>
<feature type="region of interest" description="Disordered" evidence="1">
    <location>
        <begin position="68"/>
        <end position="107"/>
    </location>
</feature>
<feature type="compositionally biased region" description="Low complexity" evidence="1">
    <location>
        <begin position="27"/>
        <end position="38"/>
    </location>
</feature>
<gene>
    <name evidence="2" type="ORF">ADL15_01505</name>
</gene>
<feature type="compositionally biased region" description="Pro residues" evidence="1">
    <location>
        <begin position="90"/>
        <end position="107"/>
    </location>
</feature>
<organism evidence="2 3">
    <name type="scientific">Actinoplanes awajinensis subsp. mycoplanecinus</name>
    <dbReference type="NCBI Taxonomy" id="135947"/>
    <lineage>
        <taxon>Bacteria</taxon>
        <taxon>Bacillati</taxon>
        <taxon>Actinomycetota</taxon>
        <taxon>Actinomycetes</taxon>
        <taxon>Micromonosporales</taxon>
        <taxon>Micromonosporaceae</taxon>
        <taxon>Actinoplanes</taxon>
    </lineage>
</organism>
<name>A0A0X3VBR9_9ACTN</name>
<feature type="region of interest" description="Disordered" evidence="1">
    <location>
        <begin position="16"/>
        <end position="43"/>
    </location>
</feature>
<dbReference type="Proteomes" id="UP000053244">
    <property type="component" value="Unassembled WGS sequence"/>
</dbReference>
<dbReference type="EMBL" id="LLZH01000002">
    <property type="protein sequence ID" value="KUL42241.1"/>
    <property type="molecule type" value="Genomic_DNA"/>
</dbReference>